<dbReference type="AlphaFoldDB" id="A0A5N0UQG2"/>
<reference evidence="1" key="1">
    <citation type="submission" date="2019-09" db="EMBL/GenBank/DDBJ databases">
        <authorList>
            <person name="Teo W.F.A."/>
            <person name="Duangmal K."/>
        </authorList>
    </citation>
    <scope>NUCLEOTIDE SEQUENCE [LARGE SCALE GENOMIC DNA]</scope>
    <source>
        <strain evidence="1">K81G1</strain>
    </source>
</reference>
<dbReference type="Proteomes" id="UP000319769">
    <property type="component" value="Unassembled WGS sequence"/>
</dbReference>
<protein>
    <submittedName>
        <fullName evidence="1">Uncharacterized protein</fullName>
    </submittedName>
</protein>
<evidence type="ECO:0000313" key="2">
    <source>
        <dbReference type="Proteomes" id="UP000319769"/>
    </source>
</evidence>
<gene>
    <name evidence="1" type="ORF">FPZ12_040305</name>
</gene>
<proteinExistence type="predicted"/>
<dbReference type="EMBL" id="VMNW02000111">
    <property type="protein sequence ID" value="KAA9150841.1"/>
    <property type="molecule type" value="Genomic_DNA"/>
</dbReference>
<accession>A0A5N0UQG2</accession>
<keyword evidence="2" id="KW-1185">Reference proteome</keyword>
<comment type="caution">
    <text evidence="1">The sequence shown here is derived from an EMBL/GenBank/DDBJ whole genome shotgun (WGS) entry which is preliminary data.</text>
</comment>
<name>A0A5N0UQG2_9PSEU</name>
<organism evidence="1 2">
    <name type="scientific">Amycolatopsis acidicola</name>
    <dbReference type="NCBI Taxonomy" id="2596893"/>
    <lineage>
        <taxon>Bacteria</taxon>
        <taxon>Bacillati</taxon>
        <taxon>Actinomycetota</taxon>
        <taxon>Actinomycetes</taxon>
        <taxon>Pseudonocardiales</taxon>
        <taxon>Pseudonocardiaceae</taxon>
        <taxon>Amycolatopsis</taxon>
    </lineage>
</organism>
<dbReference type="OrthoDB" id="3690349at2"/>
<sequence>MSRTDQTTPVEQRLSDLIDRGYRFLHPRADDGAVVAVVGIRAHGAVVDIVRLDGEDDATAFRVPEDEPNVLAPRRMLWRCRGEAGDVLEELLALPDCDDSRLLH</sequence>
<dbReference type="RefSeq" id="WP_144756787.1">
    <property type="nucleotide sequence ID" value="NZ_VMNW02000111.1"/>
</dbReference>
<evidence type="ECO:0000313" key="1">
    <source>
        <dbReference type="EMBL" id="KAA9150841.1"/>
    </source>
</evidence>